<dbReference type="AlphaFoldDB" id="A0A561WW50"/>
<accession>A0A561WW50</accession>
<evidence type="ECO:0000313" key="2">
    <source>
        <dbReference type="Proteomes" id="UP000319927"/>
    </source>
</evidence>
<proteinExistence type="predicted"/>
<protein>
    <submittedName>
        <fullName evidence="1">Uncharacterized protein</fullName>
    </submittedName>
</protein>
<keyword evidence="2" id="KW-1185">Reference proteome</keyword>
<sequence>MNSSDDSVSMTVALRRVVVPSRTVVLACGGFLDQWADLGKPLSARAMRAADAGGAHLQDWLAEAVAVPAGPGALTVTARTRPGTYEAIDTIATIEIDLNLPWSAVSAGEEPVVLGDLPVDPSGMVIGDAVALDSWVGFLPTARSVDGLADLRIWGKGDEEAWAHFGAQPIPAFHTNRLHGWLDLPVEVAHERAATINRWAAARGHFEHMASVDLHSHHHLGWRAGWQDPLGAGVIEVAGCPILCVGWAPSELQRFKAGRSFGQVYPLTLEHVAGKAVLRWSIPPAATEV</sequence>
<dbReference type="EMBL" id="VIXA01000001">
    <property type="protein sequence ID" value="TWG28088.1"/>
    <property type="molecule type" value="Genomic_DNA"/>
</dbReference>
<dbReference type="RefSeq" id="WP_211364346.1">
    <property type="nucleotide sequence ID" value="NZ_VIXA01000001.1"/>
</dbReference>
<organism evidence="1 2">
    <name type="scientific">Micromonospora palomenae</name>
    <dbReference type="NCBI Taxonomy" id="1461247"/>
    <lineage>
        <taxon>Bacteria</taxon>
        <taxon>Bacillati</taxon>
        <taxon>Actinomycetota</taxon>
        <taxon>Actinomycetes</taxon>
        <taxon>Micromonosporales</taxon>
        <taxon>Micromonosporaceae</taxon>
        <taxon>Micromonospora</taxon>
    </lineage>
</organism>
<gene>
    <name evidence="1" type="ORF">FHX75_111239</name>
</gene>
<reference evidence="1 2" key="1">
    <citation type="submission" date="2019-06" db="EMBL/GenBank/DDBJ databases">
        <title>Sequencing the genomes of 1000 actinobacteria strains.</title>
        <authorList>
            <person name="Klenk H.-P."/>
        </authorList>
    </citation>
    <scope>NUCLEOTIDE SEQUENCE [LARGE SCALE GENOMIC DNA]</scope>
    <source>
        <strain evidence="1 2">DSM 102131</strain>
    </source>
</reference>
<comment type="caution">
    <text evidence="1">The sequence shown here is derived from an EMBL/GenBank/DDBJ whole genome shotgun (WGS) entry which is preliminary data.</text>
</comment>
<name>A0A561WW50_9ACTN</name>
<dbReference type="Proteomes" id="UP000319927">
    <property type="component" value="Unassembled WGS sequence"/>
</dbReference>
<evidence type="ECO:0000313" key="1">
    <source>
        <dbReference type="EMBL" id="TWG28088.1"/>
    </source>
</evidence>